<dbReference type="InterPro" id="IPR008719">
    <property type="entry name" value="N2O_reductase_NosL"/>
</dbReference>
<feature type="signal peptide" evidence="2">
    <location>
        <begin position="1"/>
        <end position="22"/>
    </location>
</feature>
<dbReference type="SUPFAM" id="SSF160387">
    <property type="entry name" value="NosL/MerB-like"/>
    <property type="match status" value="1"/>
</dbReference>
<dbReference type="Proteomes" id="UP000029629">
    <property type="component" value="Unassembled WGS sequence"/>
</dbReference>
<keyword evidence="2" id="KW-0732">Signal</keyword>
<comment type="caution">
    <text evidence="3">The sequence shown here is derived from an EMBL/GenBank/DDBJ whole genome shotgun (WGS) entry which is preliminary data.</text>
</comment>
<reference evidence="3 4" key="1">
    <citation type="submission" date="2014-07" db="EMBL/GenBank/DDBJ databases">
        <authorList>
            <person name="McCorrison J."/>
            <person name="Sanka R."/>
            <person name="Torralba M."/>
            <person name="Gillis M."/>
            <person name="Haft D.H."/>
            <person name="Methe B."/>
            <person name="Sutton G."/>
            <person name="Nelson K.E."/>
        </authorList>
    </citation>
    <scope>NUCLEOTIDE SEQUENCE [LARGE SCALE GENOMIC DNA]</scope>
    <source>
        <strain evidence="3 4">DNF00040</strain>
    </source>
</reference>
<dbReference type="OrthoDB" id="982633at2"/>
<feature type="chain" id="PRO_5001924581" description="NosL" evidence="2">
    <location>
        <begin position="23"/>
        <end position="201"/>
    </location>
</feature>
<dbReference type="PROSITE" id="PS51257">
    <property type="entry name" value="PROKAR_LIPOPROTEIN"/>
    <property type="match status" value="1"/>
</dbReference>
<feature type="compositionally biased region" description="Basic and acidic residues" evidence="1">
    <location>
        <begin position="183"/>
        <end position="201"/>
    </location>
</feature>
<dbReference type="Gene3D" id="3.30.70.2050">
    <property type="match status" value="1"/>
</dbReference>
<dbReference type="RefSeq" id="WP_036559624.1">
    <property type="nucleotide sequence ID" value="NZ_JRNI01000028.1"/>
</dbReference>
<dbReference type="PANTHER" id="PTHR41247:SF1">
    <property type="entry name" value="HTH-TYPE TRANSCRIPTIONAL REPRESSOR YCNK"/>
    <property type="match status" value="1"/>
</dbReference>
<protein>
    <recommendedName>
        <fullName evidence="5">NosL</fullName>
    </recommendedName>
</protein>
<gene>
    <name evidence="3" type="ORF">HMPREF2130_07480</name>
</gene>
<accession>A0A096BAX8</accession>
<dbReference type="eggNOG" id="COG4314">
    <property type="taxonomic scope" value="Bacteria"/>
</dbReference>
<evidence type="ECO:0000256" key="2">
    <source>
        <dbReference type="SAM" id="SignalP"/>
    </source>
</evidence>
<name>A0A096BAX8_9BURK</name>
<keyword evidence="4" id="KW-1185">Reference proteome</keyword>
<evidence type="ECO:0000313" key="3">
    <source>
        <dbReference type="EMBL" id="KGF30289.1"/>
    </source>
</evidence>
<dbReference type="EMBL" id="JRNI01000028">
    <property type="protein sequence ID" value="KGF30289.1"/>
    <property type="molecule type" value="Genomic_DNA"/>
</dbReference>
<evidence type="ECO:0008006" key="5">
    <source>
        <dbReference type="Google" id="ProtNLM"/>
    </source>
</evidence>
<dbReference type="PANTHER" id="PTHR41247">
    <property type="entry name" value="HTH-TYPE TRANSCRIPTIONAL REPRESSOR YCNK"/>
    <property type="match status" value="1"/>
</dbReference>
<evidence type="ECO:0000256" key="1">
    <source>
        <dbReference type="SAM" id="MobiDB-lite"/>
    </source>
</evidence>
<proteinExistence type="predicted"/>
<dbReference type="AlphaFoldDB" id="A0A096BAX8"/>
<sequence length="201" mass="22219">MKMTFKVIGASLLLCFSLTACKPSSESVEVPLAAQISDDSTGHFCHMFLSEHDGPKAHLFLTDQADPIWFTEVNQLFAFRLLPEEAKNISAMYVNDATDVEDWTDHSVNKKWLDAKTAFYVIESSFVGGMGSSDALPFKERAKAEEYSSTHGGRVVTFDEMPKSFVFQQPPQSHAGHGTQGAHDNHGSKAEHSAHDAHHNH</sequence>
<evidence type="ECO:0000313" key="4">
    <source>
        <dbReference type="Proteomes" id="UP000029629"/>
    </source>
</evidence>
<organism evidence="3 4">
    <name type="scientific">Oligella urethralis DNF00040</name>
    <dbReference type="NCBI Taxonomy" id="1401065"/>
    <lineage>
        <taxon>Bacteria</taxon>
        <taxon>Pseudomonadati</taxon>
        <taxon>Pseudomonadota</taxon>
        <taxon>Betaproteobacteria</taxon>
        <taxon>Burkholderiales</taxon>
        <taxon>Alcaligenaceae</taxon>
        <taxon>Oligella</taxon>
    </lineage>
</organism>
<dbReference type="Gene3D" id="3.30.70.2060">
    <property type="match status" value="1"/>
</dbReference>
<dbReference type="Pfam" id="PF05573">
    <property type="entry name" value="NosL"/>
    <property type="match status" value="1"/>
</dbReference>
<feature type="region of interest" description="Disordered" evidence="1">
    <location>
        <begin position="167"/>
        <end position="201"/>
    </location>
</feature>